<feature type="transmembrane region" description="Helical" evidence="7">
    <location>
        <begin position="98"/>
        <end position="119"/>
    </location>
</feature>
<dbReference type="AlphaFoldDB" id="A0A7W9W380"/>
<dbReference type="RefSeq" id="WP_183684581.1">
    <property type="nucleotide sequence ID" value="NZ_JACHHH010000011.1"/>
</dbReference>
<comment type="subcellular location">
    <subcellularLocation>
        <location evidence="1 7">Cell membrane</location>
        <topology evidence="1 7">Multi-pass membrane protein</topology>
    </subcellularLocation>
</comment>
<comment type="caution">
    <text evidence="9">The sequence shown here is derived from an EMBL/GenBank/DDBJ whole genome shotgun (WGS) entry which is preliminary data.</text>
</comment>
<dbReference type="InterPro" id="IPR045621">
    <property type="entry name" value="BPD_transp_1_N"/>
</dbReference>
<evidence type="ECO:0000256" key="3">
    <source>
        <dbReference type="ARBA" id="ARBA00022475"/>
    </source>
</evidence>
<keyword evidence="3" id="KW-1003">Cell membrane</keyword>
<name>A0A7W9W380_9FIRM</name>
<proteinExistence type="inferred from homology"/>
<dbReference type="GO" id="GO:0055085">
    <property type="term" value="P:transmembrane transport"/>
    <property type="evidence" value="ECO:0007669"/>
    <property type="project" value="InterPro"/>
</dbReference>
<dbReference type="InterPro" id="IPR000515">
    <property type="entry name" value="MetI-like"/>
</dbReference>
<feature type="transmembrane region" description="Helical" evidence="7">
    <location>
        <begin position="176"/>
        <end position="195"/>
    </location>
</feature>
<dbReference type="PANTHER" id="PTHR43163">
    <property type="entry name" value="DIPEPTIDE TRANSPORT SYSTEM PERMEASE PROTEIN DPPB-RELATED"/>
    <property type="match status" value="1"/>
</dbReference>
<dbReference type="Proteomes" id="UP000522163">
    <property type="component" value="Unassembled WGS sequence"/>
</dbReference>
<dbReference type="PANTHER" id="PTHR43163:SF6">
    <property type="entry name" value="DIPEPTIDE TRANSPORT SYSTEM PERMEASE PROTEIN DPPB-RELATED"/>
    <property type="match status" value="1"/>
</dbReference>
<evidence type="ECO:0000256" key="5">
    <source>
        <dbReference type="ARBA" id="ARBA00022989"/>
    </source>
</evidence>
<accession>A0A7W9W380</accession>
<comment type="similarity">
    <text evidence="7">Belongs to the binding-protein-dependent transport system permease family.</text>
</comment>
<sequence>MAFYIGRRILQSIPLLLLITLLSFGLMNLVPYDAVDSIANSKMTEAQREEKREEYGLNDPMPVQYFRWLKNILRGEFGNSLLSHTRIMDDLRIRIPNTILLVLPSYLTAYFLAMAVGLYSASQKGKWQDKLLDSLSTIGLAVPSFWIALVLIYFFGYHWKLFPLLGMHTIGKEWDILDFLHHLFLPYCVLVLAFFPDLMRYVRSSALSELRQDYVLVQRAFGASKREILFHHVARNVCLPMISKLGMSLPLLVTGAVITESVFSWPGIGLYFVKAVDALDYPIVMAILLLSGTLVILGNLLSDILYCLIDPRISLWKKEG</sequence>
<evidence type="ECO:0000313" key="10">
    <source>
        <dbReference type="Proteomes" id="UP000522163"/>
    </source>
</evidence>
<keyword evidence="4 7" id="KW-0812">Transmembrane</keyword>
<feature type="transmembrane region" description="Helical" evidence="7">
    <location>
        <begin position="249"/>
        <end position="271"/>
    </location>
</feature>
<feature type="transmembrane region" description="Helical" evidence="7">
    <location>
        <begin position="283"/>
        <end position="309"/>
    </location>
</feature>
<dbReference type="Pfam" id="PF19300">
    <property type="entry name" value="BPD_transp_1_N"/>
    <property type="match status" value="1"/>
</dbReference>
<evidence type="ECO:0000256" key="4">
    <source>
        <dbReference type="ARBA" id="ARBA00022692"/>
    </source>
</evidence>
<dbReference type="PROSITE" id="PS50928">
    <property type="entry name" value="ABC_TM1"/>
    <property type="match status" value="1"/>
</dbReference>
<dbReference type="Gene3D" id="1.10.3720.10">
    <property type="entry name" value="MetI-like"/>
    <property type="match status" value="1"/>
</dbReference>
<feature type="domain" description="ABC transmembrane type-1" evidence="8">
    <location>
        <begin position="95"/>
        <end position="302"/>
    </location>
</feature>
<protein>
    <submittedName>
        <fullName evidence="9">Peptide/nickel transport system permease protein</fullName>
    </submittedName>
</protein>
<feature type="transmembrane region" description="Helical" evidence="7">
    <location>
        <begin position="131"/>
        <end position="156"/>
    </location>
</feature>
<dbReference type="CDD" id="cd06261">
    <property type="entry name" value="TM_PBP2"/>
    <property type="match status" value="1"/>
</dbReference>
<evidence type="ECO:0000313" key="9">
    <source>
        <dbReference type="EMBL" id="MBB6042062.1"/>
    </source>
</evidence>
<dbReference type="Pfam" id="PF00528">
    <property type="entry name" value="BPD_transp_1"/>
    <property type="match status" value="1"/>
</dbReference>
<organism evidence="9 10">
    <name type="scientific">Oribacterium sinus</name>
    <dbReference type="NCBI Taxonomy" id="237576"/>
    <lineage>
        <taxon>Bacteria</taxon>
        <taxon>Bacillati</taxon>
        <taxon>Bacillota</taxon>
        <taxon>Clostridia</taxon>
        <taxon>Lachnospirales</taxon>
        <taxon>Lachnospiraceae</taxon>
        <taxon>Oribacterium</taxon>
    </lineage>
</organism>
<dbReference type="GO" id="GO:0005886">
    <property type="term" value="C:plasma membrane"/>
    <property type="evidence" value="ECO:0007669"/>
    <property type="project" value="UniProtKB-SubCell"/>
</dbReference>
<keyword evidence="5 7" id="KW-1133">Transmembrane helix</keyword>
<evidence type="ECO:0000256" key="6">
    <source>
        <dbReference type="ARBA" id="ARBA00023136"/>
    </source>
</evidence>
<evidence type="ECO:0000259" key="8">
    <source>
        <dbReference type="PROSITE" id="PS50928"/>
    </source>
</evidence>
<feature type="transmembrane region" description="Helical" evidence="7">
    <location>
        <begin position="12"/>
        <end position="32"/>
    </location>
</feature>
<dbReference type="EMBL" id="JACHHH010000011">
    <property type="protein sequence ID" value="MBB6042062.1"/>
    <property type="molecule type" value="Genomic_DNA"/>
</dbReference>
<keyword evidence="6 7" id="KW-0472">Membrane</keyword>
<gene>
    <name evidence="9" type="ORF">HNQ46_002057</name>
</gene>
<dbReference type="GeneID" id="85015579"/>
<dbReference type="InterPro" id="IPR035906">
    <property type="entry name" value="MetI-like_sf"/>
</dbReference>
<dbReference type="SUPFAM" id="SSF161098">
    <property type="entry name" value="MetI-like"/>
    <property type="match status" value="1"/>
</dbReference>
<keyword evidence="2 7" id="KW-0813">Transport</keyword>
<reference evidence="9 10" key="1">
    <citation type="submission" date="2020-08" db="EMBL/GenBank/DDBJ databases">
        <title>Genomic Encyclopedia of Type Strains, Phase IV (KMG-IV): sequencing the most valuable type-strain genomes for metagenomic binning, comparative biology and taxonomic classification.</title>
        <authorList>
            <person name="Goeker M."/>
        </authorList>
    </citation>
    <scope>NUCLEOTIDE SEQUENCE [LARGE SCALE GENOMIC DNA]</scope>
    <source>
        <strain evidence="9 10">DSM 17245</strain>
    </source>
</reference>
<evidence type="ECO:0000256" key="2">
    <source>
        <dbReference type="ARBA" id="ARBA00022448"/>
    </source>
</evidence>
<evidence type="ECO:0000256" key="1">
    <source>
        <dbReference type="ARBA" id="ARBA00004651"/>
    </source>
</evidence>
<evidence type="ECO:0000256" key="7">
    <source>
        <dbReference type="RuleBase" id="RU363032"/>
    </source>
</evidence>